<reference evidence="1 2" key="1">
    <citation type="submission" date="2019-05" db="EMBL/GenBank/DDBJ databases">
        <authorList>
            <consortium name="Pathogen Informatics"/>
        </authorList>
    </citation>
    <scope>NUCLEOTIDE SEQUENCE [LARGE SCALE GENOMIC DNA]</scope>
    <source>
        <strain evidence="1 2">NCTC10924</strain>
    </source>
</reference>
<protein>
    <submittedName>
        <fullName evidence="1">Membrane protein</fullName>
    </submittedName>
</protein>
<dbReference type="RefSeq" id="WP_003083629.1">
    <property type="nucleotide sequence ID" value="NZ_CP070236.1"/>
</dbReference>
<dbReference type="EMBL" id="LR594052">
    <property type="protein sequence ID" value="VTT47090.1"/>
    <property type="molecule type" value="Genomic_DNA"/>
</dbReference>
<proteinExistence type="predicted"/>
<dbReference type="AlphaFoldDB" id="A0A4V0HC54"/>
<dbReference type="Gene3D" id="1.20.1500.10">
    <property type="entry name" value="YheA/YmcA-like"/>
    <property type="match status" value="1"/>
</dbReference>
<dbReference type="InterPro" id="IPR010368">
    <property type="entry name" value="Com_YlbF"/>
</dbReference>
<dbReference type="Proteomes" id="UP000306241">
    <property type="component" value="Chromosome"/>
</dbReference>
<name>A0A4V0HC54_STRPO</name>
<dbReference type="InterPro" id="IPR016783">
    <property type="entry name" value="Biofilm_formation_YmcA"/>
</dbReference>
<sequence>MTPYDTSLKQLLDTIEKHPSVQAYKQIDNQMKENPELTALAFEMKKNQQKAILFDKIEKKQAAKQSLTLAENLEENIIDQPLVTEYRDKMQDASDLLQYITKTIEEKINKEVRNDQS</sequence>
<gene>
    <name evidence="1" type="primary">ymcA</name>
    <name evidence="1" type="ORF">NCTC10924_01884</name>
</gene>
<dbReference type="SUPFAM" id="SSF158622">
    <property type="entry name" value="YheA/YmcA-like"/>
    <property type="match status" value="1"/>
</dbReference>
<evidence type="ECO:0000313" key="1">
    <source>
        <dbReference type="EMBL" id="VTT47090.1"/>
    </source>
</evidence>
<organism evidence="1 2">
    <name type="scientific">Streptococcus porcinus</name>
    <dbReference type="NCBI Taxonomy" id="1340"/>
    <lineage>
        <taxon>Bacteria</taxon>
        <taxon>Bacillati</taxon>
        <taxon>Bacillota</taxon>
        <taxon>Bacilli</taxon>
        <taxon>Lactobacillales</taxon>
        <taxon>Streptococcaceae</taxon>
        <taxon>Streptococcus</taxon>
    </lineage>
</organism>
<evidence type="ECO:0000313" key="2">
    <source>
        <dbReference type="Proteomes" id="UP000306241"/>
    </source>
</evidence>
<dbReference type="Pfam" id="PF06133">
    <property type="entry name" value="Com_YlbF"/>
    <property type="match status" value="1"/>
</dbReference>
<dbReference type="InterPro" id="IPR023378">
    <property type="entry name" value="YheA/YmcA-like_dom_sf"/>
</dbReference>
<accession>A0A4V0HC54</accession>
<dbReference type="OrthoDB" id="2243283at2"/>
<dbReference type="PIRSF" id="PIRSF021287">
    <property type="entry name" value="Biofilm_formation_YmcA"/>
    <property type="match status" value="1"/>
</dbReference>